<dbReference type="SUPFAM" id="SSF50249">
    <property type="entry name" value="Nucleic acid-binding proteins"/>
    <property type="match status" value="1"/>
</dbReference>
<dbReference type="InterPro" id="IPR030390">
    <property type="entry name" value="MeTrfase_TrmA_AS"/>
</dbReference>
<dbReference type="Pfam" id="PF01938">
    <property type="entry name" value="TRAM"/>
    <property type="match status" value="1"/>
</dbReference>
<evidence type="ECO:0000313" key="7">
    <source>
        <dbReference type="EMBL" id="MBO8451908.1"/>
    </source>
</evidence>
<evidence type="ECO:0000256" key="5">
    <source>
        <dbReference type="PROSITE-ProRule" id="PRU10015"/>
    </source>
</evidence>
<dbReference type="EC" id="2.1.1.190" evidence="7"/>
<feature type="active site" evidence="5">
    <location>
        <position position="426"/>
    </location>
</feature>
<organism evidence="7 8">
    <name type="scientific">Candidatus Cryptobacteroides intestinavium</name>
    <dbReference type="NCBI Taxonomy" id="2840766"/>
    <lineage>
        <taxon>Bacteria</taxon>
        <taxon>Pseudomonadati</taxon>
        <taxon>Bacteroidota</taxon>
        <taxon>Bacteroidia</taxon>
        <taxon>Bacteroidales</taxon>
        <taxon>Candidatus Cryptobacteroides</taxon>
    </lineage>
</organism>
<dbReference type="SUPFAM" id="SSF53335">
    <property type="entry name" value="S-adenosyl-L-methionine-dependent methyltransferases"/>
    <property type="match status" value="1"/>
</dbReference>
<reference evidence="7" key="2">
    <citation type="journal article" date="2021" name="PeerJ">
        <title>Extensive microbial diversity within the chicken gut microbiome revealed by metagenomics and culture.</title>
        <authorList>
            <person name="Gilroy R."/>
            <person name="Ravi A."/>
            <person name="Getino M."/>
            <person name="Pursley I."/>
            <person name="Horton D.L."/>
            <person name="Alikhan N.F."/>
            <person name="Baker D."/>
            <person name="Gharbi K."/>
            <person name="Hall N."/>
            <person name="Watson M."/>
            <person name="Adriaenssens E.M."/>
            <person name="Foster-Nyarko E."/>
            <person name="Jarju S."/>
            <person name="Secka A."/>
            <person name="Antonio M."/>
            <person name="Oren A."/>
            <person name="Chaudhuri R.R."/>
            <person name="La Ragione R."/>
            <person name="Hildebrand F."/>
            <person name="Pallen M.J."/>
        </authorList>
    </citation>
    <scope>NUCLEOTIDE SEQUENCE</scope>
    <source>
        <strain evidence="7">B1-20833</strain>
    </source>
</reference>
<evidence type="ECO:0000256" key="2">
    <source>
        <dbReference type="ARBA" id="ARBA00022679"/>
    </source>
</evidence>
<dbReference type="Gene3D" id="2.40.50.140">
    <property type="entry name" value="Nucleic acid-binding proteins"/>
    <property type="match status" value="1"/>
</dbReference>
<dbReference type="InterPro" id="IPR029063">
    <property type="entry name" value="SAM-dependent_MTases_sf"/>
</dbReference>
<reference evidence="7" key="1">
    <citation type="submission" date="2020-10" db="EMBL/GenBank/DDBJ databases">
        <authorList>
            <person name="Gilroy R."/>
        </authorList>
    </citation>
    <scope>NUCLEOTIDE SEQUENCE</scope>
    <source>
        <strain evidence="7">B1-20833</strain>
    </source>
</reference>
<comment type="similarity">
    <text evidence="4">Belongs to the class I-like SAM-binding methyltransferase superfamily. RNA M5U methyltransferase family.</text>
</comment>
<dbReference type="AlphaFoldDB" id="A0A9D9HIC4"/>
<dbReference type="InterPro" id="IPR010280">
    <property type="entry name" value="U5_MeTrfase_fam"/>
</dbReference>
<dbReference type="PANTHER" id="PTHR11061">
    <property type="entry name" value="RNA M5U METHYLTRANSFERASE"/>
    <property type="match status" value="1"/>
</dbReference>
<dbReference type="Gene3D" id="2.40.50.1070">
    <property type="match status" value="1"/>
</dbReference>
<feature type="binding site" evidence="4">
    <location>
        <position position="300"/>
    </location>
    <ligand>
        <name>S-adenosyl-L-methionine</name>
        <dbReference type="ChEBI" id="CHEBI:59789"/>
    </ligand>
</feature>
<sequence>MARKHQNIILENVVVESVAAEGKAIAHVDGAVLFLQFAVPGDIVDVKVTKKRKNYMEGYILRIVKPSGHRLEPFCSHFGVCGGCKWQPLPYSMQLEAKQQQVYDQLVRIGHLDIPEVSPIIPSERTEFYRNKLEFTFSERRWIETGENPEEISAEDRVGLGFHVGRFFDKVLDIKHCYLQKEPSDSIRLFIRQYAISHGLTFFNIREHRGLLRNMIIRSTEAGSIMLIMCFYYDDPDARRGLLDAVSEAFPQISSIYYVINGKANDSIADRECILYKGDDAVYEEMEGLKFRIGPKSFYQTNSLQAYRLYSVARDFARLNGDETVYDLYTGTGTIAQFVSGKARKVVGIEYVPEAIEDARANARANGITNCEFFAGDMKDVLNADFIARHGHPDVVILDPPRAGIHPDVAKVILEAAPDRIVYVSCNPASQARDLAVICEKYRITAVQPVDMFPHTHHVENVVALERTVRKEI</sequence>
<keyword evidence="1 4" id="KW-0489">Methyltransferase</keyword>
<feature type="active site" description="Nucleophile" evidence="4">
    <location>
        <position position="426"/>
    </location>
</feature>
<dbReference type="InterPro" id="IPR012340">
    <property type="entry name" value="NA-bd_OB-fold"/>
</dbReference>
<comment type="caution">
    <text evidence="7">The sequence shown here is derived from an EMBL/GenBank/DDBJ whole genome shotgun (WGS) entry which is preliminary data.</text>
</comment>
<evidence type="ECO:0000256" key="1">
    <source>
        <dbReference type="ARBA" id="ARBA00022603"/>
    </source>
</evidence>
<dbReference type="PROSITE" id="PS50926">
    <property type="entry name" value="TRAM"/>
    <property type="match status" value="1"/>
</dbReference>
<dbReference type="FunFam" id="3.40.50.150:FF:000009">
    <property type="entry name" value="23S rRNA (Uracil(1939)-C(5))-methyltransferase RlmD"/>
    <property type="match status" value="1"/>
</dbReference>
<dbReference type="PROSITE" id="PS51687">
    <property type="entry name" value="SAM_MT_RNA_M5U"/>
    <property type="match status" value="1"/>
</dbReference>
<evidence type="ECO:0000313" key="8">
    <source>
        <dbReference type="Proteomes" id="UP000823661"/>
    </source>
</evidence>
<dbReference type="PROSITE" id="PS01231">
    <property type="entry name" value="TRMA_2"/>
    <property type="match status" value="1"/>
</dbReference>
<feature type="binding site" evidence="4">
    <location>
        <position position="329"/>
    </location>
    <ligand>
        <name>S-adenosyl-L-methionine</name>
        <dbReference type="ChEBI" id="CHEBI:59789"/>
    </ligand>
</feature>
<feature type="binding site" evidence="4">
    <location>
        <position position="399"/>
    </location>
    <ligand>
        <name>S-adenosyl-L-methionine</name>
        <dbReference type="ChEBI" id="CHEBI:59789"/>
    </ligand>
</feature>
<name>A0A9D9HIC4_9BACT</name>
<accession>A0A9D9HIC4</accession>
<evidence type="ECO:0000259" key="6">
    <source>
        <dbReference type="PROSITE" id="PS50926"/>
    </source>
</evidence>
<feature type="domain" description="TRAM" evidence="6">
    <location>
        <begin position="3"/>
        <end position="62"/>
    </location>
</feature>
<evidence type="ECO:0000256" key="4">
    <source>
        <dbReference type="PROSITE-ProRule" id="PRU01024"/>
    </source>
</evidence>
<dbReference type="Proteomes" id="UP000823661">
    <property type="component" value="Unassembled WGS sequence"/>
</dbReference>
<dbReference type="Gene3D" id="3.40.50.150">
    <property type="entry name" value="Vaccinia Virus protein VP39"/>
    <property type="match status" value="1"/>
</dbReference>
<dbReference type="NCBIfam" id="TIGR00479">
    <property type="entry name" value="rumA"/>
    <property type="match status" value="1"/>
</dbReference>
<dbReference type="GO" id="GO:0070475">
    <property type="term" value="P:rRNA base methylation"/>
    <property type="evidence" value="ECO:0007669"/>
    <property type="project" value="TreeGrafter"/>
</dbReference>
<dbReference type="CDD" id="cd02440">
    <property type="entry name" value="AdoMet_MTases"/>
    <property type="match status" value="1"/>
</dbReference>
<dbReference type="Pfam" id="PF05958">
    <property type="entry name" value="tRNA_U5-meth_tr"/>
    <property type="match status" value="1"/>
</dbReference>
<dbReference type="InterPro" id="IPR030391">
    <property type="entry name" value="MeTrfase_TrmA_CS"/>
</dbReference>
<evidence type="ECO:0000256" key="3">
    <source>
        <dbReference type="ARBA" id="ARBA00022691"/>
    </source>
</evidence>
<proteinExistence type="inferred from homology"/>
<dbReference type="InterPro" id="IPR002792">
    <property type="entry name" value="TRAM_dom"/>
</dbReference>
<feature type="binding site" evidence="4">
    <location>
        <position position="350"/>
    </location>
    <ligand>
        <name>S-adenosyl-L-methionine</name>
        <dbReference type="ChEBI" id="CHEBI:59789"/>
    </ligand>
</feature>
<dbReference type="EMBL" id="JADIMI010000031">
    <property type="protein sequence ID" value="MBO8451908.1"/>
    <property type="molecule type" value="Genomic_DNA"/>
</dbReference>
<dbReference type="PROSITE" id="PS01230">
    <property type="entry name" value="TRMA_1"/>
    <property type="match status" value="1"/>
</dbReference>
<dbReference type="PANTHER" id="PTHR11061:SF30">
    <property type="entry name" value="TRNA (URACIL(54)-C(5))-METHYLTRANSFERASE"/>
    <property type="match status" value="1"/>
</dbReference>
<protein>
    <submittedName>
        <fullName evidence="7">23S rRNA (Uracil(1939)-C(5))-methyltransferase RlmD</fullName>
        <ecNumber evidence="7">2.1.1.190</ecNumber>
    </submittedName>
</protein>
<dbReference type="GO" id="GO:0070041">
    <property type="term" value="F:rRNA (uridine-C5-)-methyltransferase activity"/>
    <property type="evidence" value="ECO:0007669"/>
    <property type="project" value="TreeGrafter"/>
</dbReference>
<gene>
    <name evidence="7" type="primary">rlmD</name>
    <name evidence="7" type="ORF">IAC06_03365</name>
</gene>
<keyword evidence="2 4" id="KW-0808">Transferase</keyword>
<keyword evidence="3 4" id="KW-0949">S-adenosyl-L-methionine</keyword>